<protein>
    <submittedName>
        <fullName evidence="1">Uncharacterized protein</fullName>
    </submittedName>
</protein>
<dbReference type="EMBL" id="JAFLQZ010000023">
    <property type="protein sequence ID" value="MBO0360739.1"/>
    <property type="molecule type" value="Genomic_DNA"/>
</dbReference>
<dbReference type="PROSITE" id="PS51257">
    <property type="entry name" value="PROKAR_LIPOPROTEIN"/>
    <property type="match status" value="1"/>
</dbReference>
<evidence type="ECO:0000313" key="2">
    <source>
        <dbReference type="Proteomes" id="UP000664144"/>
    </source>
</evidence>
<sequence>MRRLYGALLLALAGCATSRPVPPLLRPPNLDSLERVAQLPAYLVPPPAQASVKQVAA</sequence>
<accession>A0A939F0S4</accession>
<dbReference type="RefSeq" id="WP_206986655.1">
    <property type="nucleotide sequence ID" value="NZ_JAFLQZ010000023.1"/>
</dbReference>
<reference evidence="1" key="1">
    <citation type="submission" date="2021-03" db="EMBL/GenBank/DDBJ databases">
        <authorList>
            <person name="Kim M.K."/>
        </authorList>
    </citation>
    <scope>NUCLEOTIDE SEQUENCE</scope>
    <source>
        <strain evidence="1">BT186</strain>
    </source>
</reference>
<keyword evidence="2" id="KW-1185">Reference proteome</keyword>
<evidence type="ECO:0000313" key="1">
    <source>
        <dbReference type="EMBL" id="MBO0360739.1"/>
    </source>
</evidence>
<dbReference type="AlphaFoldDB" id="A0A939F0S4"/>
<name>A0A939F0S4_9BACT</name>
<proteinExistence type="predicted"/>
<dbReference type="Proteomes" id="UP000664144">
    <property type="component" value="Unassembled WGS sequence"/>
</dbReference>
<organism evidence="1 2">
    <name type="scientific">Hymenobacter telluris</name>
    <dbReference type="NCBI Taxonomy" id="2816474"/>
    <lineage>
        <taxon>Bacteria</taxon>
        <taxon>Pseudomonadati</taxon>
        <taxon>Bacteroidota</taxon>
        <taxon>Cytophagia</taxon>
        <taxon>Cytophagales</taxon>
        <taxon>Hymenobacteraceae</taxon>
        <taxon>Hymenobacter</taxon>
    </lineage>
</organism>
<comment type="caution">
    <text evidence="1">The sequence shown here is derived from an EMBL/GenBank/DDBJ whole genome shotgun (WGS) entry which is preliminary data.</text>
</comment>
<gene>
    <name evidence="1" type="ORF">J0X19_22450</name>
</gene>